<protein>
    <submittedName>
        <fullName evidence="3">GNAT family N-acetyltransferase</fullName>
        <ecNumber evidence="3">2.3.-.-</ecNumber>
    </submittedName>
</protein>
<dbReference type="Pfam" id="PF00583">
    <property type="entry name" value="Acetyltransf_1"/>
    <property type="match status" value="1"/>
</dbReference>
<dbReference type="Proteomes" id="UP001623041">
    <property type="component" value="Unassembled WGS sequence"/>
</dbReference>
<dbReference type="RefSeq" id="WP_406581147.1">
    <property type="nucleotide sequence ID" value="NZ_JBJHQH010000009.1"/>
</dbReference>
<comment type="caution">
    <text evidence="3">The sequence shown here is derived from an EMBL/GenBank/DDBJ whole genome shotgun (WGS) entry which is preliminary data.</text>
</comment>
<evidence type="ECO:0000256" key="1">
    <source>
        <dbReference type="SAM" id="MobiDB-lite"/>
    </source>
</evidence>
<dbReference type="InterPro" id="IPR016181">
    <property type="entry name" value="Acyl_CoA_acyltransferase"/>
</dbReference>
<dbReference type="GO" id="GO:0016746">
    <property type="term" value="F:acyltransferase activity"/>
    <property type="evidence" value="ECO:0007669"/>
    <property type="project" value="UniProtKB-KW"/>
</dbReference>
<feature type="region of interest" description="Disordered" evidence="1">
    <location>
        <begin position="1"/>
        <end position="24"/>
    </location>
</feature>
<dbReference type="CDD" id="cd04301">
    <property type="entry name" value="NAT_SF"/>
    <property type="match status" value="1"/>
</dbReference>
<dbReference type="EMBL" id="JBJHQH010000009">
    <property type="protein sequence ID" value="MFK9092573.1"/>
    <property type="molecule type" value="Genomic_DNA"/>
</dbReference>
<feature type="domain" description="N-acetyltransferase" evidence="2">
    <location>
        <begin position="21"/>
        <end position="216"/>
    </location>
</feature>
<evidence type="ECO:0000313" key="3">
    <source>
        <dbReference type="EMBL" id="MFK9092573.1"/>
    </source>
</evidence>
<dbReference type="InterPro" id="IPR000182">
    <property type="entry name" value="GNAT_dom"/>
</dbReference>
<dbReference type="PROSITE" id="PS51186">
    <property type="entry name" value="GNAT"/>
    <property type="match status" value="1"/>
</dbReference>
<dbReference type="Gene3D" id="3.40.630.30">
    <property type="match status" value="1"/>
</dbReference>
<dbReference type="EC" id="2.3.-.-" evidence="3"/>
<dbReference type="SUPFAM" id="SSF55729">
    <property type="entry name" value="Acyl-CoA N-acyltransferases (Nat)"/>
    <property type="match status" value="1"/>
</dbReference>
<feature type="compositionally biased region" description="Basic and acidic residues" evidence="1">
    <location>
        <begin position="1"/>
        <end position="12"/>
    </location>
</feature>
<sequence length="220" mass="25446">MSNENRKYKLSDDQSDNSSDLIVRNSRPGDVERISELARLCYDPPEIAYTKENFLSQIEIFPEGQFCVELNGEIIGSCSSVLVNIEDYPKHHTLVEIADNGDIKNHNPTGKNLYGIDIVVHPQYRGLKIGKRLYNARRQLCKSLGLESIIFGGRIPRYHQYANQMSAEDYVEKVISNQIMDPVLRFQLNNGFEYRYIMPNYLLTDHESMYYATFMECVNK</sequence>
<organism evidence="3 4">
    <name type="scientific">Bacillus salipaludis</name>
    <dbReference type="NCBI Taxonomy" id="2547811"/>
    <lineage>
        <taxon>Bacteria</taxon>
        <taxon>Bacillati</taxon>
        <taxon>Bacillota</taxon>
        <taxon>Bacilli</taxon>
        <taxon>Bacillales</taxon>
        <taxon>Bacillaceae</taxon>
        <taxon>Bacillus</taxon>
    </lineage>
</organism>
<name>A0ABW8RGZ2_9BACI</name>
<gene>
    <name evidence="3" type="ORF">ACJEBI_13895</name>
</gene>
<proteinExistence type="predicted"/>
<evidence type="ECO:0000259" key="2">
    <source>
        <dbReference type="PROSITE" id="PS51186"/>
    </source>
</evidence>
<accession>A0ABW8RGZ2</accession>
<evidence type="ECO:0000313" key="4">
    <source>
        <dbReference type="Proteomes" id="UP001623041"/>
    </source>
</evidence>
<keyword evidence="4" id="KW-1185">Reference proteome</keyword>
<reference evidence="3 4" key="1">
    <citation type="submission" date="2024-11" db="EMBL/GenBank/DDBJ databases">
        <authorList>
            <person name="Lucas J.A."/>
        </authorList>
    </citation>
    <scope>NUCLEOTIDE SEQUENCE [LARGE SCALE GENOMIC DNA]</scope>
    <source>
        <strain evidence="3 4">Z 5.4</strain>
    </source>
</reference>
<keyword evidence="3" id="KW-0808">Transferase</keyword>
<keyword evidence="3" id="KW-0012">Acyltransferase</keyword>